<evidence type="ECO:0000313" key="18">
    <source>
        <dbReference type="EMBL" id="APP88539.1"/>
    </source>
</evidence>
<keyword evidence="8 16" id="KW-0808">Transferase</keyword>
<reference evidence="18" key="1">
    <citation type="journal article" date="2017" name="Protist">
        <title>Diversity of the Photosynthetic Paulinella Species, with the Description of Paulinella micropora sp. nov. and the Chromatophore Genome Sequence for strain KR01.</title>
        <authorList>
            <person name="Lhee D."/>
            <person name="Yang E.C."/>
            <person name="Kim J.I."/>
            <person name="Nakayama T."/>
            <person name="Zuccarello G."/>
            <person name="Andersen R.A."/>
            <person name="Yoon H.S."/>
        </authorList>
    </citation>
    <scope>NUCLEOTIDE SEQUENCE</scope>
    <source>
        <strain evidence="19">FK01</strain>
        <strain evidence="18">KR01</strain>
    </source>
</reference>
<feature type="transmembrane region" description="Helical" evidence="17">
    <location>
        <begin position="152"/>
        <end position="173"/>
    </location>
</feature>
<evidence type="ECO:0000313" key="21">
    <source>
        <dbReference type="Proteomes" id="UP000503178"/>
    </source>
</evidence>
<feature type="transmembrane region" description="Helical" evidence="17">
    <location>
        <begin position="56"/>
        <end position="89"/>
    </location>
</feature>
<evidence type="ECO:0000256" key="10">
    <source>
        <dbReference type="ARBA" id="ARBA00022695"/>
    </source>
</evidence>
<evidence type="ECO:0000256" key="15">
    <source>
        <dbReference type="ARBA" id="ARBA00023264"/>
    </source>
</evidence>
<accession>A0A1L5YCW8</accession>
<comment type="pathway">
    <text evidence="3 16">Phospholipid metabolism; CDP-diacylglycerol biosynthesis; CDP-diacylglycerol from sn-glycerol 3-phosphate: step 3/3.</text>
</comment>
<comment type="subcellular location">
    <subcellularLocation>
        <location evidence="2">Membrane</location>
        <topology evidence="2">Multi-pass membrane protein</topology>
    </subcellularLocation>
</comment>
<dbReference type="EMBL" id="LC490351">
    <property type="protein sequence ID" value="BBL86524.1"/>
    <property type="molecule type" value="Genomic_DNA"/>
</dbReference>
<keyword evidence="9 16" id="KW-0812">Transmembrane</keyword>
<dbReference type="EMBL" id="KX897545">
    <property type="protein sequence ID" value="APP88539.1"/>
    <property type="molecule type" value="Genomic_DNA"/>
</dbReference>
<dbReference type="EMBL" id="KY124271">
    <property type="protein sequence ID" value="AQX45306.1"/>
    <property type="molecule type" value="Genomic_DNA"/>
</dbReference>
<organism evidence="18">
    <name type="scientific">Paulinella micropora</name>
    <dbReference type="NCBI Taxonomy" id="1928728"/>
    <lineage>
        <taxon>Eukaryota</taxon>
        <taxon>Sar</taxon>
        <taxon>Rhizaria</taxon>
        <taxon>Cercozoa</taxon>
        <taxon>Imbricatea</taxon>
        <taxon>Silicofilosea</taxon>
        <taxon>Euglyphida</taxon>
        <taxon>Paulinellidae</taxon>
        <taxon>Paulinella</taxon>
    </lineage>
</organism>
<feature type="transmembrane region" description="Helical" evidence="17">
    <location>
        <begin position="265"/>
        <end position="282"/>
    </location>
</feature>
<name>A0A1L5YCW8_9EUKA</name>
<evidence type="ECO:0000313" key="20">
    <source>
        <dbReference type="EMBL" id="BBL86524.1"/>
    </source>
</evidence>
<dbReference type="EC" id="2.7.7.41" evidence="6 16"/>
<comment type="catalytic activity">
    <reaction evidence="1 16">
        <text>a 1,2-diacyl-sn-glycero-3-phosphate + CTP + H(+) = a CDP-1,2-diacyl-sn-glycerol + diphosphate</text>
        <dbReference type="Rhea" id="RHEA:16229"/>
        <dbReference type="ChEBI" id="CHEBI:15378"/>
        <dbReference type="ChEBI" id="CHEBI:33019"/>
        <dbReference type="ChEBI" id="CHEBI:37563"/>
        <dbReference type="ChEBI" id="CHEBI:58332"/>
        <dbReference type="ChEBI" id="CHEBI:58608"/>
        <dbReference type="EC" id="2.7.7.41"/>
    </reaction>
</comment>
<feature type="transmembrane region" description="Helical" evidence="17">
    <location>
        <begin position="125"/>
        <end position="145"/>
    </location>
</feature>
<dbReference type="Pfam" id="PF01148">
    <property type="entry name" value="CTP_transf_1"/>
    <property type="match status" value="1"/>
</dbReference>
<evidence type="ECO:0000256" key="1">
    <source>
        <dbReference type="ARBA" id="ARBA00001698"/>
    </source>
</evidence>
<geneLocation type="plastid" evidence="18"/>
<evidence type="ECO:0000256" key="9">
    <source>
        <dbReference type="ARBA" id="ARBA00022692"/>
    </source>
</evidence>
<keyword evidence="11 17" id="KW-1133">Transmembrane helix</keyword>
<evidence type="ECO:0000256" key="6">
    <source>
        <dbReference type="ARBA" id="ARBA00012487"/>
    </source>
</evidence>
<keyword evidence="7" id="KW-0444">Lipid biosynthesis</keyword>
<evidence type="ECO:0000256" key="14">
    <source>
        <dbReference type="ARBA" id="ARBA00023209"/>
    </source>
</evidence>
<keyword evidence="13 17" id="KW-0472">Membrane</keyword>
<evidence type="ECO:0000256" key="8">
    <source>
        <dbReference type="ARBA" id="ARBA00022679"/>
    </source>
</evidence>
<keyword evidence="18" id="KW-0934">Plastid</keyword>
<keyword evidence="21" id="KW-1185">Reference proteome</keyword>
<evidence type="ECO:0000256" key="16">
    <source>
        <dbReference type="RuleBase" id="RU003938"/>
    </source>
</evidence>
<dbReference type="Proteomes" id="UP000503178">
    <property type="component" value="Chromatophore Pltd"/>
</dbReference>
<dbReference type="PANTHER" id="PTHR47101">
    <property type="entry name" value="PHOSPHATIDATE CYTIDYLYLTRANSFERASE 5, CHLOROPLASTIC"/>
    <property type="match status" value="1"/>
</dbReference>
<dbReference type="GO" id="GO:0004605">
    <property type="term" value="F:phosphatidate cytidylyltransferase activity"/>
    <property type="evidence" value="ECO:0007669"/>
    <property type="project" value="UniProtKB-EC"/>
</dbReference>
<evidence type="ECO:0000256" key="17">
    <source>
        <dbReference type="SAM" id="Phobius"/>
    </source>
</evidence>
<keyword evidence="12" id="KW-0443">Lipid metabolism</keyword>
<dbReference type="PROSITE" id="PS01315">
    <property type="entry name" value="CDS"/>
    <property type="match status" value="1"/>
</dbReference>
<feature type="transmembrane region" description="Helical" evidence="17">
    <location>
        <begin position="193"/>
        <end position="220"/>
    </location>
</feature>
<dbReference type="GO" id="GO:0016020">
    <property type="term" value="C:membrane"/>
    <property type="evidence" value="ECO:0007669"/>
    <property type="project" value="UniProtKB-SubCell"/>
</dbReference>
<comment type="pathway">
    <text evidence="4">Lipid metabolism.</text>
</comment>
<dbReference type="UniPathway" id="UPA00557">
    <property type="reaction ID" value="UER00614"/>
</dbReference>
<protein>
    <recommendedName>
        <fullName evidence="6 16">Phosphatidate cytidylyltransferase</fullName>
        <ecNumber evidence="6 16">2.7.7.41</ecNumber>
    </recommendedName>
</protein>
<dbReference type="AlphaFoldDB" id="A0A1L5YCW8"/>
<evidence type="ECO:0000256" key="13">
    <source>
        <dbReference type="ARBA" id="ARBA00023136"/>
    </source>
</evidence>
<keyword evidence="15" id="KW-1208">Phospholipid metabolism</keyword>
<dbReference type="InterPro" id="IPR000374">
    <property type="entry name" value="PC_trans"/>
</dbReference>
<evidence type="ECO:0000256" key="4">
    <source>
        <dbReference type="ARBA" id="ARBA00005189"/>
    </source>
</evidence>
<evidence type="ECO:0000256" key="11">
    <source>
        <dbReference type="ARBA" id="ARBA00022989"/>
    </source>
</evidence>
<keyword evidence="14" id="KW-0594">Phospholipid biosynthesis</keyword>
<comment type="similarity">
    <text evidence="5 16">Belongs to the CDS family.</text>
</comment>
<feature type="transmembrane region" description="Helical" evidence="17">
    <location>
        <begin position="315"/>
        <end position="333"/>
    </location>
</feature>
<evidence type="ECO:0000256" key="2">
    <source>
        <dbReference type="ARBA" id="ARBA00004141"/>
    </source>
</evidence>
<dbReference type="GO" id="GO:0016024">
    <property type="term" value="P:CDP-diacylglycerol biosynthetic process"/>
    <property type="evidence" value="ECO:0007669"/>
    <property type="project" value="UniProtKB-UniPathway"/>
</dbReference>
<keyword evidence="10 16" id="KW-0548">Nucleotidyltransferase</keyword>
<sequence>MLRPRYNLNYAHRSDPAISNPNDDNTVVNIPNNLIKIKTSADNRQGVSGKRFSSGLAAGACGLLVVGLGGWWFTFALGIIVHLGLLEFFRLAQFKGIRPATKTTLVVCHLLLIGTMWGSSGGFPAHMVASIVPISSAIICGWLILQPLTGSIADIAASIFGLFYLGFLPSHWLRLRELGSVSSNLTPALQKSSLPITPGMALTIMACLLIVATDIGSYIIGRNIGRRALSSISPGKTIEGAMGGLVCAMVLGAYSGKLLGWEHGYIVGAILGMLLAIFALVGDLTESMMKRDAGVKDSGNVIPGHGGILDRIDSYLFTPAVVFYFVTLIVPLVNK</sequence>
<evidence type="ECO:0000313" key="19">
    <source>
        <dbReference type="EMBL" id="AQX45306.1"/>
    </source>
</evidence>
<gene>
    <name evidence="18" type="primary">cdsA</name>
    <name evidence="20" type="synonym">MYN1_Chr_700</name>
    <name evidence="18" type="ORF">PCKR_775</name>
    <name evidence="19" type="ORF">PFK_775</name>
    <name evidence="20" type="ORF">PMYN1_Chma719</name>
</gene>
<proteinExistence type="inferred from homology"/>
<evidence type="ECO:0000256" key="12">
    <source>
        <dbReference type="ARBA" id="ARBA00023098"/>
    </source>
</evidence>
<evidence type="ECO:0000256" key="7">
    <source>
        <dbReference type="ARBA" id="ARBA00022516"/>
    </source>
</evidence>
<dbReference type="PANTHER" id="PTHR47101:SF1">
    <property type="entry name" value="PHOSPHATIDATE CYTIDYLYLTRANSFERASE 4, CHLOROPLASTIC"/>
    <property type="match status" value="1"/>
</dbReference>
<evidence type="ECO:0000256" key="3">
    <source>
        <dbReference type="ARBA" id="ARBA00005119"/>
    </source>
</evidence>
<evidence type="ECO:0000256" key="5">
    <source>
        <dbReference type="ARBA" id="ARBA00010185"/>
    </source>
</evidence>
<reference evidence="20 21" key="2">
    <citation type="submission" date="2019-06" db="EMBL/GenBank/DDBJ databases">
        <title>A hidden player of endosymbiotic evolution: DNA virus triggered massive gene transfer.</title>
        <authorList>
            <person name="Matsuo M."/>
            <person name="Katahata A."/>
            <person name="Tachikawa M."/>
            <person name="Minakuchi Y."/>
            <person name="Noguchi H."/>
            <person name="Toyoda A."/>
            <person name="Fujiyama A."/>
            <person name="Suzuki Y."/>
            <person name="Satoh S."/>
            <person name="Nakayama T."/>
            <person name="Kamikawa R."/>
            <person name="Nomura M."/>
            <person name="Inagaki Y."/>
            <person name="Ishida K."/>
            <person name="Obokata J."/>
        </authorList>
    </citation>
    <scope>NUCLEOTIDE SEQUENCE [LARGE SCALE GENOMIC DNA]</scope>
    <source>
        <strain evidence="20 21">MYN1</strain>
    </source>
</reference>